<comment type="caution">
    <text evidence="1">The sequence shown here is derived from an EMBL/GenBank/DDBJ whole genome shotgun (WGS) entry which is preliminary data.</text>
</comment>
<dbReference type="InterPro" id="IPR050246">
    <property type="entry name" value="Class_II_FBP_aldolase"/>
</dbReference>
<proteinExistence type="predicted"/>
<dbReference type="SUPFAM" id="SSF51569">
    <property type="entry name" value="Aldolase"/>
    <property type="match status" value="1"/>
</dbReference>
<dbReference type="AlphaFoldDB" id="A0A0G1Y1E8"/>
<accession>A0A0G1Y1E8</accession>
<evidence type="ECO:0000313" key="1">
    <source>
        <dbReference type="EMBL" id="KKW37253.1"/>
    </source>
</evidence>
<reference evidence="1 2" key="1">
    <citation type="journal article" date="2015" name="Nature">
        <title>rRNA introns, odd ribosomes, and small enigmatic genomes across a large radiation of phyla.</title>
        <authorList>
            <person name="Brown C.T."/>
            <person name="Hug L.A."/>
            <person name="Thomas B.C."/>
            <person name="Sharon I."/>
            <person name="Castelle C.J."/>
            <person name="Singh A."/>
            <person name="Wilkins M.J."/>
            <person name="Williams K.H."/>
            <person name="Banfield J.F."/>
        </authorList>
    </citation>
    <scope>NUCLEOTIDE SEQUENCE [LARGE SCALE GENOMIC DNA]</scope>
</reference>
<evidence type="ECO:0000313" key="2">
    <source>
        <dbReference type="Proteomes" id="UP000033852"/>
    </source>
</evidence>
<name>A0A0G1Y1E8_9BACT</name>
<dbReference type="InterPro" id="IPR000771">
    <property type="entry name" value="FBA_II"/>
</dbReference>
<dbReference type="EMBL" id="LCRR01000013">
    <property type="protein sequence ID" value="KKW37253.1"/>
    <property type="molecule type" value="Genomic_DNA"/>
</dbReference>
<dbReference type="InterPro" id="IPR013785">
    <property type="entry name" value="Aldolase_TIM"/>
</dbReference>
<dbReference type="Proteomes" id="UP000033852">
    <property type="component" value="Unassembled WGS sequence"/>
</dbReference>
<dbReference type="GO" id="GO:0005975">
    <property type="term" value="P:carbohydrate metabolic process"/>
    <property type="evidence" value="ECO:0007669"/>
    <property type="project" value="InterPro"/>
</dbReference>
<dbReference type="Pfam" id="PF01116">
    <property type="entry name" value="F_bP_aldolase"/>
    <property type="match status" value="1"/>
</dbReference>
<dbReference type="PANTHER" id="PTHR30304">
    <property type="entry name" value="D-TAGATOSE-1,6-BISPHOSPHATE ALDOLASE"/>
    <property type="match status" value="1"/>
</dbReference>
<organism evidence="1 2">
    <name type="scientific">Candidatus Adlerbacteria bacterium GW2011_GWB1_54_7</name>
    <dbReference type="NCBI Taxonomy" id="1618607"/>
    <lineage>
        <taxon>Bacteria</taxon>
        <taxon>Candidatus Adleribacteriota</taxon>
    </lineage>
</organism>
<sequence>MVEGELGYIGTSSKQLDALPEGVTVENLTTAADAKEFAGATGVDCFAPAVGNVHGMLKGAAEPRLHPERVKEISDTVGLPLVLHGASGNTEEDIKTCIAAGVAIVHINTELRVLYRDHVYNFIRSNPGEAAPYKFLEPAVTKMKEYVAGKLRVFAGQ</sequence>
<dbReference type="GO" id="GO:0008270">
    <property type="term" value="F:zinc ion binding"/>
    <property type="evidence" value="ECO:0007669"/>
    <property type="project" value="InterPro"/>
</dbReference>
<protein>
    <submittedName>
        <fullName evidence="1">Ketose-bisphosphate aldolase, class-II</fullName>
    </submittedName>
</protein>
<dbReference type="GO" id="GO:0016832">
    <property type="term" value="F:aldehyde-lyase activity"/>
    <property type="evidence" value="ECO:0007669"/>
    <property type="project" value="InterPro"/>
</dbReference>
<dbReference type="Gene3D" id="3.20.20.70">
    <property type="entry name" value="Aldolase class I"/>
    <property type="match status" value="1"/>
</dbReference>
<dbReference type="STRING" id="1618607.UY86_C0013G0008"/>
<gene>
    <name evidence="1" type="ORF">UY86_C0013G0008</name>
</gene>
<dbReference type="PANTHER" id="PTHR30304:SF0">
    <property type="entry name" value="D-TAGATOSE-1,6-BISPHOSPHATE ALDOLASE SUBUNIT GATY-RELATED"/>
    <property type="match status" value="1"/>
</dbReference>